<dbReference type="Pfam" id="PF04203">
    <property type="entry name" value="Sortase"/>
    <property type="match status" value="1"/>
</dbReference>
<accession>A0A955LA50</accession>
<dbReference type="GO" id="GO:0016787">
    <property type="term" value="F:hydrolase activity"/>
    <property type="evidence" value="ECO:0007669"/>
    <property type="project" value="UniProtKB-KW"/>
</dbReference>
<organism evidence="2 3">
    <name type="scientific">Candidatus Dojkabacteria bacterium</name>
    <dbReference type="NCBI Taxonomy" id="2099670"/>
    <lineage>
        <taxon>Bacteria</taxon>
        <taxon>Candidatus Dojkabacteria</taxon>
    </lineage>
</organism>
<dbReference type="SUPFAM" id="SSF63817">
    <property type="entry name" value="Sortase"/>
    <property type="match status" value="1"/>
</dbReference>
<evidence type="ECO:0000313" key="2">
    <source>
        <dbReference type="EMBL" id="MCA9386370.1"/>
    </source>
</evidence>
<gene>
    <name evidence="2" type="ORF">KC717_07030</name>
</gene>
<sequence>MPLYKYKKAPVQYKRQYRSRKPQSSEVVLEIQREPLTIWKLLQGIKNDITEILTTSRFAGTVVPAICIIYGLNLLLGQIIPSATQFIQAQTGGLEQGALAIVPSNFVSAKQSFLSDPGSTYFEQIQQNAKRARVLEIDPVSNSYNGIFSLSIPNLNLSNLSVQANTNSGVETIYDQVLENGLAHMESTGLPISSTPNNIVIYGHSAGGDYYKRTGDPAAAFTILTDIKLGDTIDVTIEGKDYSYKVSKTKIVEPTDLSIIAGEGNPSIQTLTLFTCYPPGN</sequence>
<dbReference type="NCBIfam" id="TIGR01076">
    <property type="entry name" value="sortase_fam"/>
    <property type="match status" value="1"/>
</dbReference>
<dbReference type="InterPro" id="IPR005754">
    <property type="entry name" value="Sortase"/>
</dbReference>
<dbReference type="AlphaFoldDB" id="A0A955LA50"/>
<dbReference type="Proteomes" id="UP000754563">
    <property type="component" value="Unassembled WGS sequence"/>
</dbReference>
<feature type="non-terminal residue" evidence="2">
    <location>
        <position position="281"/>
    </location>
</feature>
<keyword evidence="1" id="KW-0378">Hydrolase</keyword>
<evidence type="ECO:0000256" key="1">
    <source>
        <dbReference type="ARBA" id="ARBA00022801"/>
    </source>
</evidence>
<reference evidence="2" key="1">
    <citation type="submission" date="2020-04" db="EMBL/GenBank/DDBJ databases">
        <authorList>
            <person name="Zhang T."/>
        </authorList>
    </citation>
    <scope>NUCLEOTIDE SEQUENCE</scope>
    <source>
        <strain evidence="2">HKST-UBA11</strain>
    </source>
</reference>
<protein>
    <submittedName>
        <fullName evidence="2">Sortase</fullName>
    </submittedName>
</protein>
<reference evidence="2" key="2">
    <citation type="journal article" date="2021" name="Microbiome">
        <title>Successional dynamics and alternative stable states in a saline activated sludge microbial community over 9 years.</title>
        <authorList>
            <person name="Wang Y."/>
            <person name="Ye J."/>
            <person name="Ju F."/>
            <person name="Liu L."/>
            <person name="Boyd J.A."/>
            <person name="Deng Y."/>
            <person name="Parks D.H."/>
            <person name="Jiang X."/>
            <person name="Yin X."/>
            <person name="Woodcroft B.J."/>
            <person name="Tyson G.W."/>
            <person name="Hugenholtz P."/>
            <person name="Polz M.F."/>
            <person name="Zhang T."/>
        </authorList>
    </citation>
    <scope>NUCLEOTIDE SEQUENCE</scope>
    <source>
        <strain evidence="2">HKST-UBA11</strain>
    </source>
</reference>
<proteinExistence type="predicted"/>
<dbReference type="InterPro" id="IPR023365">
    <property type="entry name" value="Sortase_dom-sf"/>
</dbReference>
<dbReference type="Gene3D" id="2.40.260.10">
    <property type="entry name" value="Sortase"/>
    <property type="match status" value="1"/>
</dbReference>
<evidence type="ECO:0000313" key="3">
    <source>
        <dbReference type="Proteomes" id="UP000754563"/>
    </source>
</evidence>
<name>A0A955LA50_9BACT</name>
<dbReference type="EMBL" id="JAGQLH010000144">
    <property type="protein sequence ID" value="MCA9386370.1"/>
    <property type="molecule type" value="Genomic_DNA"/>
</dbReference>
<comment type="caution">
    <text evidence="2">The sequence shown here is derived from an EMBL/GenBank/DDBJ whole genome shotgun (WGS) entry which is preliminary data.</text>
</comment>